<gene>
    <name evidence="2" type="ORF">SAMN02745163_02547</name>
</gene>
<dbReference type="EMBL" id="FQZB01000010">
    <property type="protein sequence ID" value="SHJ76717.1"/>
    <property type="molecule type" value="Genomic_DNA"/>
</dbReference>
<dbReference type="Gene3D" id="1.25.40.10">
    <property type="entry name" value="Tetratricopeptide repeat domain"/>
    <property type="match status" value="1"/>
</dbReference>
<dbReference type="AlphaFoldDB" id="A0A1M6LZJ8"/>
<reference evidence="2 3" key="1">
    <citation type="submission" date="2016-11" db="EMBL/GenBank/DDBJ databases">
        <authorList>
            <person name="Jaros S."/>
            <person name="Januszkiewicz K."/>
            <person name="Wedrychowicz H."/>
        </authorList>
    </citation>
    <scope>NUCLEOTIDE SEQUENCE [LARGE SCALE GENOMIC DNA]</scope>
    <source>
        <strain evidence="2 3">DSM 21758</strain>
    </source>
</reference>
<protein>
    <recommendedName>
        <fullName evidence="4">Tetratricopeptide repeat-containing protein</fullName>
    </recommendedName>
</protein>
<evidence type="ECO:0000313" key="2">
    <source>
        <dbReference type="EMBL" id="SHJ76717.1"/>
    </source>
</evidence>
<name>A0A1M6LZJ8_9CLOT</name>
<evidence type="ECO:0000256" key="1">
    <source>
        <dbReference type="PROSITE-ProRule" id="PRU00339"/>
    </source>
</evidence>
<dbReference type="STRING" id="1121302.SAMN02745163_02547"/>
<dbReference type="SUPFAM" id="SSF48452">
    <property type="entry name" value="TPR-like"/>
    <property type="match status" value="1"/>
</dbReference>
<keyword evidence="3" id="KW-1185">Reference proteome</keyword>
<sequence>MNKLPNKIYKKITDLCMLGDRLAEKKKYSEAINVYFEALDLLPKPETNWDAATWILTAIGDTDFLMGNYEAGRDNLIAVMHCPNAIGNPFIHLRLGQCQYELEEYDRAADELARAFIIEGEELFAQEDEKYLNFIKSKLEEPEGGW</sequence>
<feature type="repeat" description="TPR" evidence="1">
    <location>
        <begin position="12"/>
        <end position="45"/>
    </location>
</feature>
<keyword evidence="1" id="KW-0802">TPR repeat</keyword>
<dbReference type="OrthoDB" id="1551390at2"/>
<dbReference type="PROSITE" id="PS50005">
    <property type="entry name" value="TPR"/>
    <property type="match status" value="1"/>
</dbReference>
<evidence type="ECO:0008006" key="4">
    <source>
        <dbReference type="Google" id="ProtNLM"/>
    </source>
</evidence>
<evidence type="ECO:0000313" key="3">
    <source>
        <dbReference type="Proteomes" id="UP000184310"/>
    </source>
</evidence>
<accession>A0A1M6LZJ8</accession>
<organism evidence="2 3">
    <name type="scientific">Clostridium cavendishii DSM 21758</name>
    <dbReference type="NCBI Taxonomy" id="1121302"/>
    <lineage>
        <taxon>Bacteria</taxon>
        <taxon>Bacillati</taxon>
        <taxon>Bacillota</taxon>
        <taxon>Clostridia</taxon>
        <taxon>Eubacteriales</taxon>
        <taxon>Clostridiaceae</taxon>
        <taxon>Clostridium</taxon>
    </lineage>
</organism>
<proteinExistence type="predicted"/>
<dbReference type="Proteomes" id="UP000184310">
    <property type="component" value="Unassembled WGS sequence"/>
</dbReference>
<dbReference type="RefSeq" id="WP_072988083.1">
    <property type="nucleotide sequence ID" value="NZ_FQZB01000010.1"/>
</dbReference>
<dbReference type="InterPro" id="IPR019734">
    <property type="entry name" value="TPR_rpt"/>
</dbReference>
<dbReference type="InterPro" id="IPR011990">
    <property type="entry name" value="TPR-like_helical_dom_sf"/>
</dbReference>